<feature type="region of interest" description="Disordered" evidence="5">
    <location>
        <begin position="241"/>
        <end position="366"/>
    </location>
</feature>
<feature type="non-terminal residue" evidence="7">
    <location>
        <position position="679"/>
    </location>
</feature>
<sequence length="679" mass="72127">SGNEDEVFVGPLGHTEKCIAVNIEAQESVEKSVPASNDELVWSPLAGEQFVEIFKEAHLLALQIETGRKNEETKISPSEKQENKIIEKFVVDSESKSKILRNQAIEKSPRAVKRETYCVWDSPACQLPPCFQKEADKLLSDVKTHALHTPPNRSSVKISVSPTKDASSPLTQEWKAKEINTKATGKLPAAKLSSTLGKSNLLAMEKPKPGKHTSISTKGDSNSVGSYEDLISDKSSAASDIFESSCSGSSSAQDKKALPAPSKPGLKKITHLKLPGATSSLTRKTTSSSSSAVSSTNSSMNSSLPISPIGKNGKSSLSSKANVSGSKLSSSASRLALVRPTQVSSLQAANTEKSRKQERSASTPKISTAVSLAKSSASATSSVAVGSGIQRLSSVPSLQKLCQQDKDGSATKGRSLCPKPRARFLSDTSQTKLPVRTGDTPNKLAPKPTPSLGLTFCGLLGSAMAVSTPVKASGDGVFQNFCLPKRPVSMTPASPKRSDLPTPVGRISGFPAVTTPETAPRMAFSPHAASVCQSSGFSTKKTLTAGSKQTKENKTQISSEEEISPPPMLPLALNFSPEKTAIEVVENELKEAEVKNQLADEKQTEALLVDIGVDKSLPCALEYESRPLIDLSYSPEVNKITPLKPVFSEPVKLIDLSSPLIILSPDVNKENVDSPLLKF</sequence>
<reference evidence="7 8" key="1">
    <citation type="submission" date="2019-09" db="EMBL/GenBank/DDBJ databases">
        <title>Bird 10,000 Genomes (B10K) Project - Family phase.</title>
        <authorList>
            <person name="Zhang G."/>
        </authorList>
    </citation>
    <scope>NUCLEOTIDE SEQUENCE [LARGE SCALE GENOMIC DNA]</scope>
    <source>
        <strain evidence="7">B10K-DU-029-76</strain>
        <tissue evidence="7">Heart</tissue>
    </source>
</reference>
<evidence type="ECO:0000256" key="5">
    <source>
        <dbReference type="SAM" id="MobiDB-lite"/>
    </source>
</evidence>
<feature type="region of interest" description="Disordered" evidence="5">
    <location>
        <begin position="200"/>
        <end position="228"/>
    </location>
</feature>
<feature type="compositionally biased region" description="Polar residues" evidence="5">
    <location>
        <begin position="241"/>
        <end position="252"/>
    </location>
</feature>
<evidence type="ECO:0000256" key="2">
    <source>
        <dbReference type="ARBA" id="ARBA00022490"/>
    </source>
</evidence>
<dbReference type="PANTHER" id="PTHR21584:SF10">
    <property type="entry name" value="G2 AND S PHASE-EXPRESSED PROTEIN 1"/>
    <property type="match status" value="1"/>
</dbReference>
<proteinExistence type="predicted"/>
<dbReference type="GO" id="GO:0008017">
    <property type="term" value="F:microtubule binding"/>
    <property type="evidence" value="ECO:0007669"/>
    <property type="project" value="TreeGrafter"/>
</dbReference>
<comment type="subcellular location">
    <subcellularLocation>
        <location evidence="1">Cytoplasm</location>
        <location evidence="1">Cytoskeleton</location>
    </subcellularLocation>
</comment>
<feature type="compositionally biased region" description="Low complexity" evidence="5">
    <location>
        <begin position="318"/>
        <end position="339"/>
    </location>
</feature>
<evidence type="ECO:0000313" key="7">
    <source>
        <dbReference type="EMBL" id="NWX21057.1"/>
    </source>
</evidence>
<comment type="caution">
    <text evidence="7">The sequence shown here is derived from an EMBL/GenBank/DDBJ whole genome shotgun (WGS) entry which is preliminary data.</text>
</comment>
<dbReference type="GO" id="GO:0005881">
    <property type="term" value="C:cytoplasmic microtubule"/>
    <property type="evidence" value="ECO:0007669"/>
    <property type="project" value="TreeGrafter"/>
</dbReference>
<dbReference type="AlphaFoldDB" id="A0A7K6UEA7"/>
<feature type="non-terminal residue" evidence="7">
    <location>
        <position position="1"/>
    </location>
</feature>
<feature type="compositionally biased region" description="Polar residues" evidence="5">
    <location>
        <begin position="213"/>
        <end position="225"/>
    </location>
</feature>
<evidence type="ECO:0000256" key="3">
    <source>
        <dbReference type="ARBA" id="ARBA00022553"/>
    </source>
</evidence>
<dbReference type="Pfam" id="PF15259">
    <property type="entry name" value="GTSE1_N"/>
    <property type="match status" value="1"/>
</dbReference>
<feature type="compositionally biased region" description="Low complexity" evidence="5">
    <location>
        <begin position="278"/>
        <end position="303"/>
    </location>
</feature>
<dbReference type="InterPro" id="IPR026657">
    <property type="entry name" value="DDA3/GTSE-1"/>
</dbReference>
<evidence type="ECO:0000256" key="4">
    <source>
        <dbReference type="ARBA" id="ARBA00023212"/>
    </source>
</evidence>
<feature type="region of interest" description="Disordered" evidence="5">
    <location>
        <begin position="542"/>
        <end position="568"/>
    </location>
</feature>
<feature type="region of interest" description="Disordered" evidence="5">
    <location>
        <begin position="488"/>
        <end position="507"/>
    </location>
</feature>
<keyword evidence="3" id="KW-0597">Phosphoprotein</keyword>
<dbReference type="Proteomes" id="UP000559068">
    <property type="component" value="Unassembled WGS sequence"/>
</dbReference>
<evidence type="ECO:0000313" key="8">
    <source>
        <dbReference type="Proteomes" id="UP000559068"/>
    </source>
</evidence>
<evidence type="ECO:0000259" key="6">
    <source>
        <dbReference type="Pfam" id="PF15259"/>
    </source>
</evidence>
<dbReference type="OrthoDB" id="10072587at2759"/>
<feature type="region of interest" description="Disordered" evidence="5">
    <location>
        <begin position="149"/>
        <end position="171"/>
    </location>
</feature>
<keyword evidence="4" id="KW-0206">Cytoskeleton</keyword>
<organism evidence="7 8">
    <name type="scientific">Aegotheles bennettii</name>
    <dbReference type="NCBI Taxonomy" id="48278"/>
    <lineage>
        <taxon>Eukaryota</taxon>
        <taxon>Metazoa</taxon>
        <taxon>Chordata</taxon>
        <taxon>Craniata</taxon>
        <taxon>Vertebrata</taxon>
        <taxon>Euteleostomi</taxon>
        <taxon>Archelosauria</taxon>
        <taxon>Archosauria</taxon>
        <taxon>Dinosauria</taxon>
        <taxon>Saurischia</taxon>
        <taxon>Theropoda</taxon>
        <taxon>Coelurosauria</taxon>
        <taxon>Aves</taxon>
        <taxon>Neognathae</taxon>
        <taxon>Neoaves</taxon>
        <taxon>Strisores</taxon>
        <taxon>Caprimulgiformes</taxon>
        <taxon>Aegothelidae</taxon>
        <taxon>Aegotheles</taxon>
    </lineage>
</organism>
<accession>A0A7K6UEA7</accession>
<gene>
    <name evidence="7" type="primary">Gtse1</name>
    <name evidence="7" type="ORF">AEGBEN_R09445</name>
</gene>
<feature type="compositionally biased region" description="Polar residues" evidence="5">
    <location>
        <begin position="151"/>
        <end position="171"/>
    </location>
</feature>
<evidence type="ECO:0000256" key="1">
    <source>
        <dbReference type="ARBA" id="ARBA00004245"/>
    </source>
</evidence>
<name>A0A7K6UEA7_9AVES</name>
<dbReference type="PANTHER" id="PTHR21584">
    <property type="entry name" value="DIFFERENTIAL DISPLAY AND ACTIVATED BY P53 DDA3 /G2 S PHASE EXPRESSED 1"/>
    <property type="match status" value="1"/>
</dbReference>
<dbReference type="EMBL" id="VZRW01010151">
    <property type="protein sequence ID" value="NWX21057.1"/>
    <property type="molecule type" value="Genomic_DNA"/>
</dbReference>
<dbReference type="InterPro" id="IPR032768">
    <property type="entry name" value="GTSE1_N"/>
</dbReference>
<protein>
    <submittedName>
        <fullName evidence="7">GTSE1 protein</fullName>
    </submittedName>
</protein>
<keyword evidence="2" id="KW-0963">Cytoplasm</keyword>
<keyword evidence="8" id="KW-1185">Reference proteome</keyword>
<feature type="domain" description="G2 and S phase-expressed protein 1 N-terminal" evidence="6">
    <location>
        <begin position="3"/>
        <end position="122"/>
    </location>
</feature>
<feature type="compositionally biased region" description="Polar residues" evidence="5">
    <location>
        <begin position="341"/>
        <end position="351"/>
    </location>
</feature>